<evidence type="ECO:0000256" key="4">
    <source>
        <dbReference type="RuleBase" id="RU003476"/>
    </source>
</evidence>
<dbReference type="PROSITE" id="PS51462">
    <property type="entry name" value="NUDIX"/>
    <property type="match status" value="1"/>
</dbReference>
<dbReference type="InterPro" id="IPR000086">
    <property type="entry name" value="NUDIX_hydrolase_dom"/>
</dbReference>
<proteinExistence type="inferred from homology"/>
<dbReference type="PRINTS" id="PR00502">
    <property type="entry name" value="NUDIXFAMILY"/>
</dbReference>
<dbReference type="PROSITE" id="PS00893">
    <property type="entry name" value="NUDIX_BOX"/>
    <property type="match status" value="1"/>
</dbReference>
<protein>
    <submittedName>
        <fullName evidence="7">NUDIX domain-containing protein</fullName>
    </submittedName>
</protein>
<comment type="caution">
    <text evidence="7">The sequence shown here is derived from an EMBL/GenBank/DDBJ whole genome shotgun (WGS) entry which is preliminary data.</text>
</comment>
<comment type="cofactor">
    <cofactor evidence="1">
        <name>Mg(2+)</name>
        <dbReference type="ChEBI" id="CHEBI:18420"/>
    </cofactor>
</comment>
<feature type="domain" description="Nudix hydrolase" evidence="6">
    <location>
        <begin position="57"/>
        <end position="186"/>
    </location>
</feature>
<dbReference type="EMBL" id="WWEQ01000004">
    <property type="protein sequence ID" value="MYM18689.1"/>
    <property type="molecule type" value="Genomic_DNA"/>
</dbReference>
<dbReference type="RefSeq" id="WP_160952134.1">
    <property type="nucleotide sequence ID" value="NZ_WWEQ01000004.1"/>
</dbReference>
<dbReference type="SUPFAM" id="SSF55811">
    <property type="entry name" value="Nudix"/>
    <property type="match status" value="1"/>
</dbReference>
<dbReference type="PANTHER" id="PTHR43046:SF2">
    <property type="entry name" value="8-OXO-DGTP DIPHOSPHATASE-RELATED"/>
    <property type="match status" value="1"/>
</dbReference>
<dbReference type="InterPro" id="IPR015797">
    <property type="entry name" value="NUDIX_hydrolase-like_dom_sf"/>
</dbReference>
<keyword evidence="8" id="KW-1185">Reference proteome</keyword>
<dbReference type="AlphaFoldDB" id="A0A6N9H452"/>
<gene>
    <name evidence="7" type="ORF">GSY69_01515</name>
</gene>
<evidence type="ECO:0000313" key="8">
    <source>
        <dbReference type="Proteomes" id="UP000469215"/>
    </source>
</evidence>
<evidence type="ECO:0000256" key="2">
    <source>
        <dbReference type="ARBA" id="ARBA00005582"/>
    </source>
</evidence>
<keyword evidence="3 4" id="KW-0378">Hydrolase</keyword>
<dbReference type="InterPro" id="IPR020084">
    <property type="entry name" value="NUDIX_hydrolase_CS"/>
</dbReference>
<sequence>MCVSDDPAPDGPAPDDRAHGAHRAGAGRPARPSAEELKKRRRPGDGWIETPQGKFWGLYGAAGLLLHDPERGVLLQHRVEWSAHGGTWGIPGGAKDPDETAEQGALRESREEAGVPAAEADIDILDTHVVDKDGWSYTTVIARTRGRLEESISDAESLELAWVPLDRVEDYELHPGFAAAWPALRAVLERG</sequence>
<evidence type="ECO:0000256" key="3">
    <source>
        <dbReference type="ARBA" id="ARBA00022801"/>
    </source>
</evidence>
<dbReference type="GO" id="GO:0016787">
    <property type="term" value="F:hydrolase activity"/>
    <property type="evidence" value="ECO:0007669"/>
    <property type="project" value="UniProtKB-KW"/>
</dbReference>
<dbReference type="PANTHER" id="PTHR43046">
    <property type="entry name" value="GDP-MANNOSE MANNOSYL HYDROLASE"/>
    <property type="match status" value="1"/>
</dbReference>
<organism evidence="7 8">
    <name type="scientific">Brevibacterium rongguiense</name>
    <dbReference type="NCBI Taxonomy" id="2695267"/>
    <lineage>
        <taxon>Bacteria</taxon>
        <taxon>Bacillati</taxon>
        <taxon>Actinomycetota</taxon>
        <taxon>Actinomycetes</taxon>
        <taxon>Micrococcales</taxon>
        <taxon>Brevibacteriaceae</taxon>
        <taxon>Brevibacterium</taxon>
    </lineage>
</organism>
<dbReference type="Proteomes" id="UP000469215">
    <property type="component" value="Unassembled WGS sequence"/>
</dbReference>
<evidence type="ECO:0000256" key="1">
    <source>
        <dbReference type="ARBA" id="ARBA00001946"/>
    </source>
</evidence>
<evidence type="ECO:0000256" key="5">
    <source>
        <dbReference type="SAM" id="MobiDB-lite"/>
    </source>
</evidence>
<dbReference type="Pfam" id="PF00293">
    <property type="entry name" value="NUDIX"/>
    <property type="match status" value="1"/>
</dbReference>
<feature type="region of interest" description="Disordered" evidence="5">
    <location>
        <begin position="1"/>
        <end position="48"/>
    </location>
</feature>
<evidence type="ECO:0000259" key="6">
    <source>
        <dbReference type="PROSITE" id="PS51462"/>
    </source>
</evidence>
<comment type="similarity">
    <text evidence="2 4">Belongs to the Nudix hydrolase family.</text>
</comment>
<feature type="compositionally biased region" description="Low complexity" evidence="5">
    <location>
        <begin position="23"/>
        <end position="32"/>
    </location>
</feature>
<dbReference type="InterPro" id="IPR020476">
    <property type="entry name" value="Nudix_hydrolase"/>
</dbReference>
<evidence type="ECO:0000313" key="7">
    <source>
        <dbReference type="EMBL" id="MYM18689.1"/>
    </source>
</evidence>
<reference evidence="7 8" key="1">
    <citation type="submission" date="2020-01" db="EMBL/GenBank/DDBJ databases">
        <authorList>
            <person name="Deng T."/>
        </authorList>
    </citation>
    <scope>NUCLEOTIDE SEQUENCE [LARGE SCALE GENOMIC DNA]</scope>
    <source>
        <strain evidence="7 8">5221</strain>
    </source>
</reference>
<name>A0A6N9H452_9MICO</name>
<dbReference type="Gene3D" id="3.90.79.10">
    <property type="entry name" value="Nucleoside Triphosphate Pyrophosphohydrolase"/>
    <property type="match status" value="1"/>
</dbReference>
<accession>A0A6N9H452</accession>